<keyword evidence="3" id="KW-1185">Reference proteome</keyword>
<evidence type="ECO:0000313" key="3">
    <source>
        <dbReference type="Proteomes" id="UP001605036"/>
    </source>
</evidence>
<accession>A0ABD1YGU7</accession>
<name>A0ABD1YGU7_9MARC</name>
<evidence type="ECO:0000313" key="2">
    <source>
        <dbReference type="EMBL" id="KAL2630018.1"/>
    </source>
</evidence>
<dbReference type="Proteomes" id="UP001605036">
    <property type="component" value="Unassembled WGS sequence"/>
</dbReference>
<dbReference type="EMBL" id="JBHFFA010000004">
    <property type="protein sequence ID" value="KAL2630018.1"/>
    <property type="molecule type" value="Genomic_DNA"/>
</dbReference>
<proteinExistence type="predicted"/>
<protein>
    <submittedName>
        <fullName evidence="2">Uncharacterized protein</fullName>
    </submittedName>
</protein>
<feature type="region of interest" description="Disordered" evidence="1">
    <location>
        <begin position="38"/>
        <end position="70"/>
    </location>
</feature>
<comment type="caution">
    <text evidence="2">The sequence shown here is derived from an EMBL/GenBank/DDBJ whole genome shotgun (WGS) entry which is preliminary data.</text>
</comment>
<sequence length="106" mass="11580">MSGPVVRPSARVDHGEDRQSINNSAPIHVRMSSWNSTVDPLKHHRSARSSAALGSGEYAAEEEQEQMQPVIRPGLGWSTVSRELGFLTLANIPNDISATKSRVWCA</sequence>
<gene>
    <name evidence="2" type="ORF">R1flu_014704</name>
</gene>
<evidence type="ECO:0000256" key="1">
    <source>
        <dbReference type="SAM" id="MobiDB-lite"/>
    </source>
</evidence>
<dbReference type="AlphaFoldDB" id="A0ABD1YGU7"/>
<organism evidence="2 3">
    <name type="scientific">Riccia fluitans</name>
    <dbReference type="NCBI Taxonomy" id="41844"/>
    <lineage>
        <taxon>Eukaryota</taxon>
        <taxon>Viridiplantae</taxon>
        <taxon>Streptophyta</taxon>
        <taxon>Embryophyta</taxon>
        <taxon>Marchantiophyta</taxon>
        <taxon>Marchantiopsida</taxon>
        <taxon>Marchantiidae</taxon>
        <taxon>Marchantiales</taxon>
        <taxon>Ricciaceae</taxon>
        <taxon>Riccia</taxon>
    </lineage>
</organism>
<feature type="compositionally biased region" description="Basic and acidic residues" evidence="1">
    <location>
        <begin position="10"/>
        <end position="19"/>
    </location>
</feature>
<reference evidence="2 3" key="1">
    <citation type="submission" date="2024-09" db="EMBL/GenBank/DDBJ databases">
        <title>Chromosome-scale assembly of Riccia fluitans.</title>
        <authorList>
            <person name="Paukszto L."/>
            <person name="Sawicki J."/>
            <person name="Karawczyk K."/>
            <person name="Piernik-Szablinska J."/>
            <person name="Szczecinska M."/>
            <person name="Mazdziarz M."/>
        </authorList>
    </citation>
    <scope>NUCLEOTIDE SEQUENCE [LARGE SCALE GENOMIC DNA]</scope>
    <source>
        <strain evidence="2">Rf_01</strain>
        <tissue evidence="2">Aerial parts of the thallus</tissue>
    </source>
</reference>
<feature type="region of interest" description="Disordered" evidence="1">
    <location>
        <begin position="1"/>
        <end position="25"/>
    </location>
</feature>